<organism evidence="1 2">
    <name type="scientific">Paraburkholderia largidicola</name>
    <dbReference type="NCBI Taxonomy" id="3014751"/>
    <lineage>
        <taxon>Bacteria</taxon>
        <taxon>Pseudomonadati</taxon>
        <taxon>Pseudomonadota</taxon>
        <taxon>Betaproteobacteria</taxon>
        <taxon>Burkholderiales</taxon>
        <taxon>Burkholderiaceae</taxon>
        <taxon>Paraburkholderia</taxon>
    </lineage>
</organism>
<dbReference type="EMBL" id="AP023177">
    <property type="protein sequence ID" value="BCF94800.1"/>
    <property type="molecule type" value="Genomic_DNA"/>
</dbReference>
<sequence length="94" mass="10379">MSSVHKKSDAYPYASGGWDSLKAVAGALVHERAPVTTSRVLVHQNKPDGFMCVGCSWAKPAHPHPFEFCESGAKATAWDTTLRRVEPEFLRRIP</sequence>
<reference evidence="1 2" key="1">
    <citation type="journal article" date="2020" name="Genes (Basel)">
        <title>Genomic Comparison of Insect Gut Symbionts from Divergent Burkholderia Subclades.</title>
        <authorList>
            <person name="Takeshita K."/>
            <person name="Kikuchi Y."/>
        </authorList>
    </citation>
    <scope>NUCLEOTIDE SEQUENCE [LARGE SCALE GENOMIC DNA]</scope>
    <source>
        <strain evidence="1 2">PGU16</strain>
        <plasmid evidence="1 2">PPGU16_p2</plasmid>
    </source>
</reference>
<dbReference type="KEGG" id="plad:PPGU16_78670"/>
<keyword evidence="2" id="KW-1185">Reference proteome</keyword>
<name>A0A7I8C451_9BURK</name>
<dbReference type="AlphaFoldDB" id="A0A7I8C451"/>
<dbReference type="Proteomes" id="UP000510888">
    <property type="component" value="Plasmid PPGU16_p2"/>
</dbReference>
<evidence type="ECO:0000313" key="1">
    <source>
        <dbReference type="EMBL" id="BCF94800.1"/>
    </source>
</evidence>
<gene>
    <name evidence="1" type="ORF">PPGU16_78670</name>
</gene>
<geneLocation type="plasmid" evidence="1 2">
    <name>PPGU16_p2</name>
</geneLocation>
<evidence type="ECO:0008006" key="3">
    <source>
        <dbReference type="Google" id="ProtNLM"/>
    </source>
</evidence>
<evidence type="ECO:0000313" key="2">
    <source>
        <dbReference type="Proteomes" id="UP000510888"/>
    </source>
</evidence>
<proteinExistence type="predicted"/>
<protein>
    <recommendedName>
        <fullName evidence="3">Formate dehydrogenase</fullName>
    </recommendedName>
</protein>
<accession>A0A7I8C451</accession>
<keyword evidence="1" id="KW-0614">Plasmid</keyword>